<evidence type="ECO:0000313" key="2">
    <source>
        <dbReference type="Proteomes" id="UP001189180"/>
    </source>
</evidence>
<protein>
    <submittedName>
        <fullName evidence="1">Uncharacterized protein</fullName>
    </submittedName>
</protein>
<gene>
    <name evidence="1" type="ORF">FHB240107_LOCUS10330</name>
</gene>
<evidence type="ECO:0000313" key="1">
    <source>
        <dbReference type="EMBL" id="CAM0512639.1"/>
    </source>
</evidence>
<dbReference type="AlphaFoldDB" id="A0ABC9HJ94"/>
<reference evidence="1 2" key="1">
    <citation type="submission" date="2024-08" db="EMBL/GenBank/DDBJ databases">
        <authorList>
            <person name="Paterson S."/>
        </authorList>
    </citation>
    <scope>NUCLEOTIDE SEQUENCE [LARGE SCALE GENOMIC DNA]</scope>
</reference>
<name>A0ABC9HJ94_FASHE</name>
<accession>A0ABC9HJ94</accession>
<dbReference type="EMBL" id="CANUEZ050000224">
    <property type="protein sequence ID" value="CAM0512639.1"/>
    <property type="molecule type" value="Genomic_DNA"/>
</dbReference>
<dbReference type="Proteomes" id="UP001189180">
    <property type="component" value="Unassembled WGS sequence"/>
</dbReference>
<sequence>MGISNIWPREESWKLSVRQVSAVTTRCKTQMKLQRTLSRSHDPMYGRVQQYYHNPHLFHRGHARLLRSQGHLFWILRKWFLVVQF</sequence>
<keyword evidence="2" id="KW-1185">Reference proteome</keyword>
<proteinExistence type="predicted"/>
<organism evidence="1 2">
    <name type="scientific">Fasciola hepatica</name>
    <name type="common">Liver fluke</name>
    <dbReference type="NCBI Taxonomy" id="6192"/>
    <lineage>
        <taxon>Eukaryota</taxon>
        <taxon>Metazoa</taxon>
        <taxon>Spiralia</taxon>
        <taxon>Lophotrochozoa</taxon>
        <taxon>Platyhelminthes</taxon>
        <taxon>Trematoda</taxon>
        <taxon>Digenea</taxon>
        <taxon>Plagiorchiida</taxon>
        <taxon>Echinostomata</taxon>
        <taxon>Echinostomatoidea</taxon>
        <taxon>Fasciolidae</taxon>
        <taxon>Fasciola</taxon>
    </lineage>
</organism>
<comment type="caution">
    <text evidence="1">The sequence shown here is derived from an EMBL/GenBank/DDBJ whole genome shotgun (WGS) entry which is preliminary data.</text>
</comment>